<dbReference type="Proteomes" id="UP001203423">
    <property type="component" value="Unassembled WGS sequence"/>
</dbReference>
<gene>
    <name evidence="1" type="ORF">L2764_24455</name>
</gene>
<comment type="caution">
    <text evidence="1">The sequence shown here is derived from an EMBL/GenBank/DDBJ whole genome shotgun (WGS) entry which is preliminary data.</text>
</comment>
<evidence type="ECO:0000313" key="2">
    <source>
        <dbReference type="Proteomes" id="UP001203423"/>
    </source>
</evidence>
<dbReference type="PROSITE" id="PS51257">
    <property type="entry name" value="PROKAR_LIPOPROTEIN"/>
    <property type="match status" value="1"/>
</dbReference>
<accession>A0ABT0LIK7</accession>
<evidence type="ECO:0000313" key="1">
    <source>
        <dbReference type="EMBL" id="MCL1127538.1"/>
    </source>
</evidence>
<sequence>MRTQWLGITLILFFIMGCSSTPEYGSVKVSAPYIGAGNVDYESLYHYGYYRGCQNAVATKEGNVELINAFSKDTALDGLSKFDNGWNAGNKICQDGVSHSMYRLESSTSGS</sequence>
<keyword evidence="2" id="KW-1185">Reference proteome</keyword>
<reference evidence="1 2" key="1">
    <citation type="submission" date="2022-01" db="EMBL/GenBank/DDBJ databases">
        <title>Whole genome-based taxonomy of the Shewanellaceae.</title>
        <authorList>
            <person name="Martin-Rodriguez A.J."/>
        </authorList>
    </citation>
    <scope>NUCLEOTIDE SEQUENCE [LARGE SCALE GENOMIC DNA]</scope>
    <source>
        <strain evidence="1 2">DSM 17177</strain>
    </source>
</reference>
<dbReference type="RefSeq" id="WP_248942978.1">
    <property type="nucleotide sequence ID" value="NZ_JAKIKS010000172.1"/>
</dbReference>
<proteinExistence type="predicted"/>
<organism evidence="1 2">
    <name type="scientific">Shewanella surugensis</name>
    <dbReference type="NCBI Taxonomy" id="212020"/>
    <lineage>
        <taxon>Bacteria</taxon>
        <taxon>Pseudomonadati</taxon>
        <taxon>Pseudomonadota</taxon>
        <taxon>Gammaproteobacteria</taxon>
        <taxon>Alteromonadales</taxon>
        <taxon>Shewanellaceae</taxon>
        <taxon>Shewanella</taxon>
    </lineage>
</organism>
<protein>
    <recommendedName>
        <fullName evidence="3">Lipoprotein</fullName>
    </recommendedName>
</protein>
<evidence type="ECO:0008006" key="3">
    <source>
        <dbReference type="Google" id="ProtNLM"/>
    </source>
</evidence>
<name>A0ABT0LIK7_9GAMM</name>
<dbReference type="EMBL" id="JAKIKS010000172">
    <property type="protein sequence ID" value="MCL1127538.1"/>
    <property type="molecule type" value="Genomic_DNA"/>
</dbReference>